<keyword evidence="3" id="KW-1185">Reference proteome</keyword>
<name>F4XJC4_9CYAN</name>
<reference evidence="3" key="1">
    <citation type="journal article" date="2011" name="Proc. Natl. Acad. Sci. U.S.A.">
        <title>Genomic insights into the physiology and ecology of the marine filamentous cyanobacterium Lyngbya majuscula.</title>
        <authorList>
            <person name="Jones A.C."/>
            <person name="Monroe E.A."/>
            <person name="Podell S."/>
            <person name="Hess W.R."/>
            <person name="Klages S."/>
            <person name="Esquenazi E."/>
            <person name="Niessen S."/>
            <person name="Hoover H."/>
            <person name="Rothmann M."/>
            <person name="Lasken R.S."/>
            <person name="Yates J.R.III."/>
            <person name="Reinhardt R."/>
            <person name="Kube M."/>
            <person name="Burkart M.D."/>
            <person name="Allen E.E."/>
            <person name="Dorrestein P.C."/>
            <person name="Gerwick W.H."/>
            <person name="Gerwick L."/>
        </authorList>
    </citation>
    <scope>NUCLEOTIDE SEQUENCE [LARGE SCALE GENOMIC DNA]</scope>
    <source>
        <strain evidence="3">3L</strain>
    </source>
</reference>
<organism evidence="2 3">
    <name type="scientific">Moorena producens 3L</name>
    <dbReference type="NCBI Taxonomy" id="489825"/>
    <lineage>
        <taxon>Bacteria</taxon>
        <taxon>Bacillati</taxon>
        <taxon>Cyanobacteriota</taxon>
        <taxon>Cyanophyceae</taxon>
        <taxon>Coleofasciculales</taxon>
        <taxon>Coleofasciculaceae</taxon>
        <taxon>Moorena</taxon>
    </lineage>
</organism>
<evidence type="ECO:0000256" key="1">
    <source>
        <dbReference type="SAM" id="MobiDB-lite"/>
    </source>
</evidence>
<gene>
    <name evidence="2" type="ORF">LYNGBM3L_07530</name>
</gene>
<dbReference type="RefSeq" id="WP_008178494.1">
    <property type="nucleotide sequence ID" value="NZ_GL890823.1"/>
</dbReference>
<proteinExistence type="predicted"/>
<feature type="compositionally biased region" description="Basic residues" evidence="1">
    <location>
        <begin position="8"/>
        <end position="31"/>
    </location>
</feature>
<sequence>MVEEKDKRQKARGKRQKAKGKRQKAKGKRQKGTYATLTGLMGLAVGHATGLAYCHPTRSSEASALMRSQKNTL</sequence>
<dbReference type="Proteomes" id="UP000003959">
    <property type="component" value="Unassembled WGS sequence"/>
</dbReference>
<dbReference type="EMBL" id="GL890823">
    <property type="protein sequence ID" value="EGJ35204.1"/>
    <property type="molecule type" value="Genomic_DNA"/>
</dbReference>
<dbReference type="HOGENOM" id="CLU_2700712_0_0_3"/>
<feature type="region of interest" description="Disordered" evidence="1">
    <location>
        <begin position="1"/>
        <end position="33"/>
    </location>
</feature>
<protein>
    <submittedName>
        <fullName evidence="2">Uncharacterized protein</fullName>
    </submittedName>
</protein>
<evidence type="ECO:0000313" key="2">
    <source>
        <dbReference type="EMBL" id="EGJ35204.1"/>
    </source>
</evidence>
<evidence type="ECO:0000313" key="3">
    <source>
        <dbReference type="Proteomes" id="UP000003959"/>
    </source>
</evidence>
<accession>F4XJC4</accession>
<dbReference type="AlphaFoldDB" id="F4XJC4"/>